<gene>
    <name evidence="2" type="ORF">PV10_02744</name>
</gene>
<dbReference type="AlphaFoldDB" id="A0A0D1ZKC9"/>
<dbReference type="RefSeq" id="XP_016226612.1">
    <property type="nucleotide sequence ID" value="XM_016367094.1"/>
</dbReference>
<dbReference type="VEuPathDB" id="FungiDB:PV10_02744"/>
<dbReference type="EMBL" id="KN847521">
    <property type="protein sequence ID" value="KIV95037.1"/>
    <property type="molecule type" value="Genomic_DNA"/>
</dbReference>
<dbReference type="GeneID" id="27320589"/>
<accession>A0A0D1ZKC9</accession>
<organism evidence="2 3">
    <name type="scientific">Exophiala mesophila</name>
    <name type="common">Black yeast-like fungus</name>
    <dbReference type="NCBI Taxonomy" id="212818"/>
    <lineage>
        <taxon>Eukaryota</taxon>
        <taxon>Fungi</taxon>
        <taxon>Dikarya</taxon>
        <taxon>Ascomycota</taxon>
        <taxon>Pezizomycotina</taxon>
        <taxon>Eurotiomycetes</taxon>
        <taxon>Chaetothyriomycetidae</taxon>
        <taxon>Chaetothyriales</taxon>
        <taxon>Herpotrichiellaceae</taxon>
        <taxon>Exophiala</taxon>
    </lineage>
</organism>
<evidence type="ECO:0000313" key="2">
    <source>
        <dbReference type="EMBL" id="KIV95037.1"/>
    </source>
</evidence>
<keyword evidence="1" id="KW-0812">Transmembrane</keyword>
<keyword evidence="1" id="KW-0472">Membrane</keyword>
<sequence>MVWAGRLTSVSIVTSVSSALLTVAISWFLGHFETGLDLKGHLKDQHGEHQSSKRGTGGKAENLAKLQVGKSVARLGPMEGGKTNDGPDDWVWPPKKAVVMVEAVPQLRLCRENCSTTNALYTASITPSLGRHGALGSEEIQSPIFLFFFSNDVLW</sequence>
<evidence type="ECO:0000256" key="1">
    <source>
        <dbReference type="SAM" id="Phobius"/>
    </source>
</evidence>
<reference evidence="2 3" key="1">
    <citation type="submission" date="2015-01" db="EMBL/GenBank/DDBJ databases">
        <title>The Genome Sequence of Exophiala mesophila CBS40295.</title>
        <authorList>
            <consortium name="The Broad Institute Genomics Platform"/>
            <person name="Cuomo C."/>
            <person name="de Hoog S."/>
            <person name="Gorbushina A."/>
            <person name="Stielow B."/>
            <person name="Teixiera M."/>
            <person name="Abouelleil A."/>
            <person name="Chapman S.B."/>
            <person name="Priest M."/>
            <person name="Young S.K."/>
            <person name="Wortman J."/>
            <person name="Nusbaum C."/>
            <person name="Birren B."/>
        </authorList>
    </citation>
    <scope>NUCLEOTIDE SEQUENCE [LARGE SCALE GENOMIC DNA]</scope>
    <source>
        <strain evidence="2 3">CBS 40295</strain>
    </source>
</reference>
<name>A0A0D1ZKC9_EXOME</name>
<protein>
    <submittedName>
        <fullName evidence="2">Uncharacterized protein</fullName>
    </submittedName>
</protein>
<keyword evidence="1" id="KW-1133">Transmembrane helix</keyword>
<dbReference type="EMBL" id="KN847521">
    <property type="protein sequence ID" value="KIV95038.1"/>
    <property type="molecule type" value="Genomic_DNA"/>
</dbReference>
<proteinExistence type="predicted"/>
<dbReference type="HOGENOM" id="CLU_1695475_0_0_1"/>
<evidence type="ECO:0000313" key="3">
    <source>
        <dbReference type="Proteomes" id="UP000054302"/>
    </source>
</evidence>
<keyword evidence="3" id="KW-1185">Reference proteome</keyword>
<feature type="transmembrane region" description="Helical" evidence="1">
    <location>
        <begin position="12"/>
        <end position="30"/>
    </location>
</feature>
<dbReference type="Proteomes" id="UP000054302">
    <property type="component" value="Unassembled WGS sequence"/>
</dbReference>
<dbReference type="RefSeq" id="XP_016226611.1">
    <property type="nucleotide sequence ID" value="XM_016367093.1"/>
</dbReference>